<proteinExistence type="predicted"/>
<name>A0A0E0BMP6_9ORYZ</name>
<dbReference type="Proteomes" id="UP000026961">
    <property type="component" value="Chromosome 12"/>
</dbReference>
<organism evidence="1">
    <name type="scientific">Oryza glumipatula</name>
    <dbReference type="NCBI Taxonomy" id="40148"/>
    <lineage>
        <taxon>Eukaryota</taxon>
        <taxon>Viridiplantae</taxon>
        <taxon>Streptophyta</taxon>
        <taxon>Embryophyta</taxon>
        <taxon>Tracheophyta</taxon>
        <taxon>Spermatophyta</taxon>
        <taxon>Magnoliopsida</taxon>
        <taxon>Liliopsida</taxon>
        <taxon>Poales</taxon>
        <taxon>Poaceae</taxon>
        <taxon>BOP clade</taxon>
        <taxon>Oryzoideae</taxon>
        <taxon>Oryzeae</taxon>
        <taxon>Oryzinae</taxon>
        <taxon>Oryza</taxon>
    </lineage>
</organism>
<evidence type="ECO:0000313" key="2">
    <source>
        <dbReference type="Proteomes" id="UP000026961"/>
    </source>
</evidence>
<reference evidence="1" key="1">
    <citation type="submission" date="2015-04" db="UniProtKB">
        <authorList>
            <consortium name="EnsemblPlants"/>
        </authorList>
    </citation>
    <scope>IDENTIFICATION</scope>
</reference>
<dbReference type="EnsemblPlants" id="OGLUM12G00390.1">
    <property type="protein sequence ID" value="OGLUM12G00390.1"/>
    <property type="gene ID" value="OGLUM12G00390"/>
</dbReference>
<keyword evidence="2" id="KW-1185">Reference proteome</keyword>
<reference evidence="1" key="2">
    <citation type="submission" date="2018-05" db="EMBL/GenBank/DDBJ databases">
        <title>OgluRS3 (Oryza glumaepatula Reference Sequence Version 3).</title>
        <authorList>
            <person name="Zhang J."/>
            <person name="Kudrna D."/>
            <person name="Lee S."/>
            <person name="Talag J."/>
            <person name="Welchert J."/>
            <person name="Wing R.A."/>
        </authorList>
    </citation>
    <scope>NUCLEOTIDE SEQUENCE [LARGE SCALE GENOMIC DNA]</scope>
</reference>
<dbReference type="Gramene" id="OGLUM12G00390.1">
    <property type="protein sequence ID" value="OGLUM12G00390.1"/>
    <property type="gene ID" value="OGLUM12G00390"/>
</dbReference>
<accession>A0A0E0BMP6</accession>
<sequence>MKIWFTGCARSKMLQRLSEFCFGKDLCCALNTASATDNSTYTLDNHETTGPQRWIHHSELEEVHTITVERINHLGDRHIRYPHSGVS</sequence>
<evidence type="ECO:0000313" key="1">
    <source>
        <dbReference type="EnsemblPlants" id="OGLUM12G00390.1"/>
    </source>
</evidence>
<dbReference type="HOGENOM" id="CLU_2487040_0_0_1"/>
<protein>
    <submittedName>
        <fullName evidence="1">Uncharacterized protein</fullName>
    </submittedName>
</protein>
<dbReference type="AlphaFoldDB" id="A0A0E0BMP6"/>